<protein>
    <submittedName>
        <fullName evidence="1">Uncharacterized protein</fullName>
    </submittedName>
</protein>
<accession>A0AAV7W344</accession>
<name>A0AAV7W344_PLEWA</name>
<evidence type="ECO:0000313" key="2">
    <source>
        <dbReference type="Proteomes" id="UP001066276"/>
    </source>
</evidence>
<comment type="caution">
    <text evidence="1">The sequence shown here is derived from an EMBL/GenBank/DDBJ whole genome shotgun (WGS) entry which is preliminary data.</text>
</comment>
<organism evidence="1 2">
    <name type="scientific">Pleurodeles waltl</name>
    <name type="common">Iberian ribbed newt</name>
    <dbReference type="NCBI Taxonomy" id="8319"/>
    <lineage>
        <taxon>Eukaryota</taxon>
        <taxon>Metazoa</taxon>
        <taxon>Chordata</taxon>
        <taxon>Craniata</taxon>
        <taxon>Vertebrata</taxon>
        <taxon>Euteleostomi</taxon>
        <taxon>Amphibia</taxon>
        <taxon>Batrachia</taxon>
        <taxon>Caudata</taxon>
        <taxon>Salamandroidea</taxon>
        <taxon>Salamandridae</taxon>
        <taxon>Pleurodelinae</taxon>
        <taxon>Pleurodeles</taxon>
    </lineage>
</organism>
<proteinExistence type="predicted"/>
<sequence length="68" mass="7914">MPYFAWLSPTPPTYRIQLKYMFEWAVSEEVRISHVLRGDDKLEEDLHVSSAMLSELKDDQELGVARTS</sequence>
<dbReference type="AlphaFoldDB" id="A0AAV7W344"/>
<dbReference type="EMBL" id="JANPWB010000002">
    <property type="protein sequence ID" value="KAJ1206559.1"/>
    <property type="molecule type" value="Genomic_DNA"/>
</dbReference>
<evidence type="ECO:0000313" key="1">
    <source>
        <dbReference type="EMBL" id="KAJ1206559.1"/>
    </source>
</evidence>
<reference evidence="1" key="1">
    <citation type="journal article" date="2022" name="bioRxiv">
        <title>Sequencing and chromosome-scale assembly of the giantPleurodeles waltlgenome.</title>
        <authorList>
            <person name="Brown T."/>
            <person name="Elewa A."/>
            <person name="Iarovenko S."/>
            <person name="Subramanian E."/>
            <person name="Araus A.J."/>
            <person name="Petzold A."/>
            <person name="Susuki M."/>
            <person name="Suzuki K.-i.T."/>
            <person name="Hayashi T."/>
            <person name="Toyoda A."/>
            <person name="Oliveira C."/>
            <person name="Osipova E."/>
            <person name="Leigh N.D."/>
            <person name="Simon A."/>
            <person name="Yun M.H."/>
        </authorList>
    </citation>
    <scope>NUCLEOTIDE SEQUENCE</scope>
    <source>
        <strain evidence="1">20211129_DDA</strain>
        <tissue evidence="1">Liver</tissue>
    </source>
</reference>
<dbReference type="Proteomes" id="UP001066276">
    <property type="component" value="Chromosome 1_2"/>
</dbReference>
<gene>
    <name evidence="1" type="ORF">NDU88_001962</name>
</gene>
<keyword evidence="2" id="KW-1185">Reference proteome</keyword>